<dbReference type="EMBL" id="CP102774">
    <property type="protein sequence ID" value="UZF88671.1"/>
    <property type="molecule type" value="Genomic_DNA"/>
</dbReference>
<proteinExistence type="predicted"/>
<name>A0A9E7ZWT4_9HYPH</name>
<reference evidence="1" key="1">
    <citation type="submission" date="2022-08" db="EMBL/GenBank/DDBJ databases">
        <title>Complete Genome Sequences of 2 Bosea sp. soil isolates.</title>
        <authorList>
            <person name="Alvarez Arevalo M."/>
            <person name="Sterndorff E.B."/>
            <person name="Faurdal D."/>
            <person name="Joergensen T.S."/>
            <person name="Weber T."/>
        </authorList>
    </citation>
    <scope>NUCLEOTIDE SEQUENCE</scope>
    <source>
        <strain evidence="1">NBC_00436</strain>
    </source>
</reference>
<sequence>MRACQDARGDCFRAVLRAMPDDTRRSFAYAMENRANGLETDEAIAQAEARVAEEVARGGE</sequence>
<dbReference type="AlphaFoldDB" id="A0A9E7ZWT4"/>
<accession>A0A9E7ZWT4</accession>
<protein>
    <submittedName>
        <fullName evidence="1">Uncharacterized protein</fullName>
    </submittedName>
</protein>
<gene>
    <name evidence="1" type="ORF">NWE54_07730</name>
</gene>
<evidence type="ECO:0000313" key="1">
    <source>
        <dbReference type="EMBL" id="UZF88671.1"/>
    </source>
</evidence>
<organism evidence="1">
    <name type="scientific">Bosea sp. NBC_00436</name>
    <dbReference type="NCBI Taxonomy" id="2969620"/>
    <lineage>
        <taxon>Bacteria</taxon>
        <taxon>Pseudomonadati</taxon>
        <taxon>Pseudomonadota</taxon>
        <taxon>Alphaproteobacteria</taxon>
        <taxon>Hyphomicrobiales</taxon>
        <taxon>Boseaceae</taxon>
        <taxon>Bosea</taxon>
    </lineage>
</organism>